<dbReference type="NCBIfam" id="NF033632">
    <property type="entry name" value="SLATT_4"/>
    <property type="match status" value="1"/>
</dbReference>
<keyword evidence="1" id="KW-1133">Transmembrane helix</keyword>
<proteinExistence type="predicted"/>
<dbReference type="OrthoDB" id="1099722at2"/>
<comment type="caution">
    <text evidence="3">The sequence shown here is derived from an EMBL/GenBank/DDBJ whole genome shotgun (WGS) entry which is preliminary data.</text>
</comment>
<keyword evidence="1" id="KW-0472">Membrane</keyword>
<organism evidence="3 4">
    <name type="scientific">Arachnia propionica</name>
    <dbReference type="NCBI Taxonomy" id="1750"/>
    <lineage>
        <taxon>Bacteria</taxon>
        <taxon>Bacillati</taxon>
        <taxon>Actinomycetota</taxon>
        <taxon>Actinomycetes</taxon>
        <taxon>Propionibacteriales</taxon>
        <taxon>Propionibacteriaceae</taxon>
        <taxon>Arachnia</taxon>
    </lineage>
</organism>
<accession>A0A3P1WRA1</accession>
<gene>
    <name evidence="3" type="ORF">EII35_11075</name>
</gene>
<name>A0A3P1WRA1_9ACTN</name>
<feature type="domain" description="SMODS and SLOG-associating 2TM effector" evidence="2">
    <location>
        <begin position="14"/>
        <end position="181"/>
    </location>
</feature>
<dbReference type="Pfam" id="PF18186">
    <property type="entry name" value="SLATT_4"/>
    <property type="match status" value="1"/>
</dbReference>
<evidence type="ECO:0000313" key="3">
    <source>
        <dbReference type="EMBL" id="RRD48825.1"/>
    </source>
</evidence>
<dbReference type="EMBL" id="RQYT01000029">
    <property type="protein sequence ID" value="RRD48825.1"/>
    <property type="molecule type" value="Genomic_DNA"/>
</dbReference>
<dbReference type="Proteomes" id="UP000280935">
    <property type="component" value="Unassembled WGS sequence"/>
</dbReference>
<protein>
    <submittedName>
        <fullName evidence="3">SLATT domain-containing protein</fullName>
    </submittedName>
</protein>
<feature type="transmembrane region" description="Helical" evidence="1">
    <location>
        <begin position="48"/>
        <end position="70"/>
    </location>
</feature>
<reference evidence="3 4" key="1">
    <citation type="submission" date="2018-11" db="EMBL/GenBank/DDBJ databases">
        <title>Genomes From Bacteria Associated with the Canine Oral Cavity: a Test Case for Automated Genome-Based Taxonomic Assignment.</title>
        <authorList>
            <person name="Coil D.A."/>
            <person name="Jospin G."/>
            <person name="Darling A.E."/>
            <person name="Wallis C."/>
            <person name="Davis I.J."/>
            <person name="Harris S."/>
            <person name="Eisen J.A."/>
            <person name="Holcombe L.J."/>
            <person name="O'Flynn C."/>
        </authorList>
    </citation>
    <scope>NUCLEOTIDE SEQUENCE [LARGE SCALE GENOMIC DNA]</scope>
    <source>
        <strain evidence="3 4">OH2822_COT-296</strain>
    </source>
</reference>
<dbReference type="RefSeq" id="WP_125228531.1">
    <property type="nucleotide sequence ID" value="NZ_RQYT01000029.1"/>
</dbReference>
<evidence type="ECO:0000313" key="4">
    <source>
        <dbReference type="Proteomes" id="UP000280935"/>
    </source>
</evidence>
<dbReference type="AlphaFoldDB" id="A0A3P1WRA1"/>
<feature type="transmembrane region" description="Helical" evidence="1">
    <location>
        <begin position="76"/>
        <end position="96"/>
    </location>
</feature>
<sequence>MNPTSHGPLCDQRLLAQVRESFGRVVYSHKTHEKQANISFFRYKWQQAILIALTALSSGTFLTLVFGLFANSTWTSLATSFCALLVSWMSLGAKTFKFDEASAAHRDIASKLWDIRESYISLIADMMSGEVSDSDARKRRDELQILARDIYFTAPRTSDRAFTLAKDGLKNNEEMTFTAHEIDLFLPEALRLGLDEER</sequence>
<evidence type="ECO:0000259" key="2">
    <source>
        <dbReference type="Pfam" id="PF18186"/>
    </source>
</evidence>
<evidence type="ECO:0000256" key="1">
    <source>
        <dbReference type="SAM" id="Phobius"/>
    </source>
</evidence>
<dbReference type="InterPro" id="IPR040811">
    <property type="entry name" value="SLATT_4"/>
</dbReference>
<keyword evidence="1" id="KW-0812">Transmembrane</keyword>